<dbReference type="AlphaFoldDB" id="A0A3A4R721"/>
<dbReference type="GO" id="GO:0004784">
    <property type="term" value="F:superoxide dismutase activity"/>
    <property type="evidence" value="ECO:0007669"/>
    <property type="project" value="InterPro"/>
</dbReference>
<dbReference type="Gene3D" id="1.20.120.400">
    <property type="entry name" value="Nickel-containing superoxide dismutase"/>
    <property type="match status" value="1"/>
</dbReference>
<dbReference type="Pfam" id="PF09055">
    <property type="entry name" value="Sod_Ni"/>
    <property type="match status" value="1"/>
</dbReference>
<gene>
    <name evidence="2" type="ORF">C4541_00175</name>
</gene>
<dbReference type="Proteomes" id="UP000266426">
    <property type="component" value="Unassembled WGS sequence"/>
</dbReference>
<evidence type="ECO:0000313" key="3">
    <source>
        <dbReference type="Proteomes" id="UP000266426"/>
    </source>
</evidence>
<evidence type="ECO:0000256" key="1">
    <source>
        <dbReference type="SAM" id="SignalP"/>
    </source>
</evidence>
<accession>A0A3A4R721</accession>
<organism evidence="2 3">
    <name type="scientific">Candidatus Auribacter fodinae</name>
    <dbReference type="NCBI Taxonomy" id="2093366"/>
    <lineage>
        <taxon>Bacteria</taxon>
        <taxon>Pseudomonadati</taxon>
        <taxon>Candidatus Auribacterota</taxon>
        <taxon>Candidatus Auribacteria</taxon>
        <taxon>Candidatus Auribacterales</taxon>
        <taxon>Candidatus Auribacteraceae</taxon>
        <taxon>Candidatus Auribacter</taxon>
    </lineage>
</organism>
<feature type="chain" id="PRO_5017458285" evidence="1">
    <location>
        <begin position="26"/>
        <end position="165"/>
    </location>
</feature>
<comment type="caution">
    <text evidence="2">The sequence shown here is derived from an EMBL/GenBank/DDBJ whole genome shotgun (WGS) entry which is preliminary data.</text>
</comment>
<name>A0A3A4R721_9BACT</name>
<sequence length="165" mass="18855">MKKCAVFGIAVLSTVIIIASAISHCQIPCGIYDDSMRFAMMREHCDTLEKSMNQINELSSAQPANYNQLVRWVNNKEQHADYLIDIITDYFMLQRVKLPESTDEAVVASYHKKLAVLHNILIAAMKCKQTTDPAHVAAIRQLVDEFEHLYFGKEAKEHMEHEHAH</sequence>
<dbReference type="InterPro" id="IPR036502">
    <property type="entry name" value="NiSOD_sf"/>
</dbReference>
<evidence type="ECO:0000313" key="2">
    <source>
        <dbReference type="EMBL" id="RJP62278.1"/>
    </source>
</evidence>
<dbReference type="EMBL" id="QZJZ01000003">
    <property type="protein sequence ID" value="RJP62278.1"/>
    <property type="molecule type" value="Genomic_DNA"/>
</dbReference>
<feature type="signal peptide" evidence="1">
    <location>
        <begin position="1"/>
        <end position="25"/>
    </location>
</feature>
<proteinExistence type="predicted"/>
<dbReference type="SUPFAM" id="SSF109770">
    <property type="entry name" value="Nickel-containing superoxide dismutase, NiSOD"/>
    <property type="match status" value="1"/>
</dbReference>
<dbReference type="GO" id="GO:0016151">
    <property type="term" value="F:nickel cation binding"/>
    <property type="evidence" value="ECO:0007669"/>
    <property type="project" value="InterPro"/>
</dbReference>
<dbReference type="InterPro" id="IPR014123">
    <property type="entry name" value="Superoxide_dismutase_Ni-type"/>
</dbReference>
<reference evidence="2 3" key="1">
    <citation type="journal article" date="2017" name="ISME J.">
        <title>Energy and carbon metabolisms in a deep terrestrial subsurface fluid microbial community.</title>
        <authorList>
            <person name="Momper L."/>
            <person name="Jungbluth S.P."/>
            <person name="Lee M.D."/>
            <person name="Amend J.P."/>
        </authorList>
    </citation>
    <scope>NUCLEOTIDE SEQUENCE [LARGE SCALE GENOMIC DNA]</scope>
    <source>
        <strain evidence="2">SURF_26</strain>
    </source>
</reference>
<protein>
    <submittedName>
        <fullName evidence="2">Superoxide dismutase</fullName>
    </submittedName>
</protein>
<keyword evidence="1" id="KW-0732">Signal</keyword>